<reference evidence="2" key="1">
    <citation type="submission" date="2017-02" db="EMBL/GenBank/DDBJ databases">
        <authorList>
            <person name="Varghese N."/>
            <person name="Submissions S."/>
        </authorList>
    </citation>
    <scope>NUCLEOTIDE SEQUENCE [LARGE SCALE GENOMIC DNA]</scope>
    <source>
        <strain evidence="2">DSM 22270</strain>
    </source>
</reference>
<sequence length="341" mass="39053">MKYIFGILFLIIIVWICSKFVGCSFKKGVFKPGFLTPSGYHVRDHRVYYYGGLMNAYITELAGVDASAFEIVPLEKDILDQISQSDYARDKHHVYWRGLMITGADPASFKALGMERSRDKHHLYFKTGAFSDDPEHYRHLIGDLYIDTNYIYWETEIISNEPHNLKFKVAADSSSMTYLADSKGVFASNGMRMDSVDASTFKPLPGQYSADKNYVYVFDVYELKIVDGADPTTFKLLSGQYAIDKKQAYWHYSAIPDSNPNTFRKLNSLYAKDSEQAYYKEKPILGSDPQTFAIFRDELSCSYDKRHVYSGSKIIPNTSPADIPKGKRCKFCDEERIVFDE</sequence>
<name>A0A1T5BM14_9BACT</name>
<accession>A0A1T5BM14</accession>
<gene>
    <name evidence="1" type="ORF">SAMN05660293_00455</name>
</gene>
<protein>
    <submittedName>
        <fullName evidence="1">DKNYY family protein</fullName>
    </submittedName>
</protein>
<dbReference type="OrthoDB" id="1318779at2"/>
<evidence type="ECO:0000313" key="1">
    <source>
        <dbReference type="EMBL" id="SKB48155.1"/>
    </source>
</evidence>
<dbReference type="STRING" id="651661.SAMN05660293_00455"/>
<dbReference type="AlphaFoldDB" id="A0A1T5BM14"/>
<dbReference type="EMBL" id="FUZA01000001">
    <property type="protein sequence ID" value="SKB48155.1"/>
    <property type="molecule type" value="Genomic_DNA"/>
</dbReference>
<proteinExistence type="predicted"/>
<dbReference type="Pfam" id="PF13644">
    <property type="entry name" value="DKNYY"/>
    <property type="match status" value="3"/>
</dbReference>
<evidence type="ECO:0000313" key="2">
    <source>
        <dbReference type="Proteomes" id="UP000190897"/>
    </source>
</evidence>
<dbReference type="RefSeq" id="WP_082213042.1">
    <property type="nucleotide sequence ID" value="NZ_FUZA01000001.1"/>
</dbReference>
<dbReference type="Proteomes" id="UP000190897">
    <property type="component" value="Unassembled WGS sequence"/>
</dbReference>
<organism evidence="1 2">
    <name type="scientific">Dyadobacter psychrophilus</name>
    <dbReference type="NCBI Taxonomy" id="651661"/>
    <lineage>
        <taxon>Bacteria</taxon>
        <taxon>Pseudomonadati</taxon>
        <taxon>Bacteroidota</taxon>
        <taxon>Cytophagia</taxon>
        <taxon>Cytophagales</taxon>
        <taxon>Spirosomataceae</taxon>
        <taxon>Dyadobacter</taxon>
    </lineage>
</organism>
<keyword evidence="2" id="KW-1185">Reference proteome</keyword>
<dbReference type="InterPro" id="IPR027375">
    <property type="entry name" value="DKNYY"/>
</dbReference>